<dbReference type="AlphaFoldDB" id="A0A8K0UIE9"/>
<sequence>MGNILLVSLILSYTLRLYIPVLPAVSWPLSARLWLSRYKAVDQRGAVGERGMQRQKEFDGLREWEIRIFLMKNWRREEKHIGEKGRRHWCDKRRFAKLGVGTSVRERWISGTAVSCGSSSPPRSL</sequence>
<dbReference type="Proteomes" id="UP000813824">
    <property type="component" value="Unassembled WGS sequence"/>
</dbReference>
<reference evidence="1" key="1">
    <citation type="journal article" date="2021" name="New Phytol.">
        <title>Evolutionary innovations through gain and loss of genes in the ectomycorrhizal Boletales.</title>
        <authorList>
            <person name="Wu G."/>
            <person name="Miyauchi S."/>
            <person name="Morin E."/>
            <person name="Kuo A."/>
            <person name="Drula E."/>
            <person name="Varga T."/>
            <person name="Kohler A."/>
            <person name="Feng B."/>
            <person name="Cao Y."/>
            <person name="Lipzen A."/>
            <person name="Daum C."/>
            <person name="Hundley H."/>
            <person name="Pangilinan J."/>
            <person name="Johnson J."/>
            <person name="Barry K."/>
            <person name="LaButti K."/>
            <person name="Ng V."/>
            <person name="Ahrendt S."/>
            <person name="Min B."/>
            <person name="Choi I.G."/>
            <person name="Park H."/>
            <person name="Plett J.M."/>
            <person name="Magnuson J."/>
            <person name="Spatafora J.W."/>
            <person name="Nagy L.G."/>
            <person name="Henrissat B."/>
            <person name="Grigoriev I.V."/>
            <person name="Yang Z.L."/>
            <person name="Xu J."/>
            <person name="Martin F.M."/>
        </authorList>
    </citation>
    <scope>NUCLEOTIDE SEQUENCE</scope>
    <source>
        <strain evidence="1">KKN 215</strain>
    </source>
</reference>
<organism evidence="1 2">
    <name type="scientific">Cristinia sonorae</name>
    <dbReference type="NCBI Taxonomy" id="1940300"/>
    <lineage>
        <taxon>Eukaryota</taxon>
        <taxon>Fungi</taxon>
        <taxon>Dikarya</taxon>
        <taxon>Basidiomycota</taxon>
        <taxon>Agaricomycotina</taxon>
        <taxon>Agaricomycetes</taxon>
        <taxon>Agaricomycetidae</taxon>
        <taxon>Agaricales</taxon>
        <taxon>Pleurotineae</taxon>
        <taxon>Stephanosporaceae</taxon>
        <taxon>Cristinia</taxon>
    </lineage>
</organism>
<comment type="caution">
    <text evidence="1">The sequence shown here is derived from an EMBL/GenBank/DDBJ whole genome shotgun (WGS) entry which is preliminary data.</text>
</comment>
<gene>
    <name evidence="1" type="ORF">BXZ70DRAFT_469633</name>
</gene>
<evidence type="ECO:0000313" key="2">
    <source>
        <dbReference type="Proteomes" id="UP000813824"/>
    </source>
</evidence>
<proteinExistence type="predicted"/>
<protein>
    <submittedName>
        <fullName evidence="1">Uncharacterized protein</fullName>
    </submittedName>
</protein>
<dbReference type="EMBL" id="JAEVFJ010000034">
    <property type="protein sequence ID" value="KAH8091800.1"/>
    <property type="molecule type" value="Genomic_DNA"/>
</dbReference>
<name>A0A8K0UIE9_9AGAR</name>
<keyword evidence="2" id="KW-1185">Reference proteome</keyword>
<accession>A0A8K0UIE9</accession>
<dbReference type="OrthoDB" id="3219854at2759"/>
<evidence type="ECO:0000313" key="1">
    <source>
        <dbReference type="EMBL" id="KAH8091800.1"/>
    </source>
</evidence>